<protein>
    <submittedName>
        <fullName evidence="1">Uncharacterized protein</fullName>
    </submittedName>
</protein>
<evidence type="ECO:0000313" key="1">
    <source>
        <dbReference type="EMBL" id="KAA6376901.1"/>
    </source>
</evidence>
<sequence>MEDSHQFIRTPLEQAHYATIAQTNKMIPMGIEATCVDHQIFDEILQSPVKCRKYGYETKAFDPFLGYSLDIDIV</sequence>
<name>A0A5J4V471_9EUKA</name>
<proteinExistence type="predicted"/>
<comment type="caution">
    <text evidence="1">The sequence shown here is derived from an EMBL/GenBank/DDBJ whole genome shotgun (WGS) entry which is preliminary data.</text>
</comment>
<organism evidence="1 2">
    <name type="scientific">Streblomastix strix</name>
    <dbReference type="NCBI Taxonomy" id="222440"/>
    <lineage>
        <taxon>Eukaryota</taxon>
        <taxon>Metamonada</taxon>
        <taxon>Preaxostyla</taxon>
        <taxon>Oxymonadida</taxon>
        <taxon>Streblomastigidae</taxon>
        <taxon>Streblomastix</taxon>
    </lineage>
</organism>
<dbReference type="OrthoDB" id="420187at2759"/>
<dbReference type="SUPFAM" id="SSF54001">
    <property type="entry name" value="Cysteine proteinases"/>
    <property type="match status" value="1"/>
</dbReference>
<evidence type="ECO:0000313" key="2">
    <source>
        <dbReference type="Proteomes" id="UP000324800"/>
    </source>
</evidence>
<dbReference type="AlphaFoldDB" id="A0A5J4V471"/>
<dbReference type="Proteomes" id="UP000324800">
    <property type="component" value="Unassembled WGS sequence"/>
</dbReference>
<accession>A0A5J4V471</accession>
<dbReference type="EMBL" id="SNRW01010202">
    <property type="protein sequence ID" value="KAA6376901.1"/>
    <property type="molecule type" value="Genomic_DNA"/>
</dbReference>
<reference evidence="1 2" key="1">
    <citation type="submission" date="2019-03" db="EMBL/GenBank/DDBJ databases">
        <title>Single cell metagenomics reveals metabolic interactions within the superorganism composed of flagellate Streblomastix strix and complex community of Bacteroidetes bacteria on its surface.</title>
        <authorList>
            <person name="Treitli S.C."/>
            <person name="Kolisko M."/>
            <person name="Husnik F."/>
            <person name="Keeling P."/>
            <person name="Hampl V."/>
        </authorList>
    </citation>
    <scope>NUCLEOTIDE SEQUENCE [LARGE SCALE GENOMIC DNA]</scope>
    <source>
        <strain evidence="1">ST1C</strain>
    </source>
</reference>
<dbReference type="InterPro" id="IPR038765">
    <property type="entry name" value="Papain-like_cys_pep_sf"/>
</dbReference>
<gene>
    <name evidence="1" type="ORF">EZS28_027572</name>
</gene>